<gene>
    <name evidence="2" type="ORF">CesoFtcFv8_017252</name>
</gene>
<organism evidence="2 3">
    <name type="scientific">Champsocephalus esox</name>
    <name type="common">pike icefish</name>
    <dbReference type="NCBI Taxonomy" id="159716"/>
    <lineage>
        <taxon>Eukaryota</taxon>
        <taxon>Metazoa</taxon>
        <taxon>Chordata</taxon>
        <taxon>Craniata</taxon>
        <taxon>Vertebrata</taxon>
        <taxon>Euteleostomi</taxon>
        <taxon>Actinopterygii</taxon>
        <taxon>Neopterygii</taxon>
        <taxon>Teleostei</taxon>
        <taxon>Neoteleostei</taxon>
        <taxon>Acanthomorphata</taxon>
        <taxon>Eupercaria</taxon>
        <taxon>Perciformes</taxon>
        <taxon>Notothenioidei</taxon>
        <taxon>Channichthyidae</taxon>
        <taxon>Champsocephalus</taxon>
    </lineage>
</organism>
<dbReference type="Proteomes" id="UP001335648">
    <property type="component" value="Unassembled WGS sequence"/>
</dbReference>
<accession>A0AAN8BJ45</accession>
<evidence type="ECO:0000256" key="1">
    <source>
        <dbReference type="SAM" id="MobiDB-lite"/>
    </source>
</evidence>
<sequence length="67" mass="7008">MGEGLSVPLPPYLSPPYFSMLSGSLSTQPPAPLAGPVGKLGSWARHCSGLGGKSRESPESWREGILK</sequence>
<reference evidence="2 3" key="1">
    <citation type="journal article" date="2023" name="Mol. Biol. Evol.">
        <title>Genomics of Secondarily Temperate Adaptation in the Only Non-Antarctic Icefish.</title>
        <authorList>
            <person name="Rivera-Colon A.G."/>
            <person name="Rayamajhi N."/>
            <person name="Minhas B.F."/>
            <person name="Madrigal G."/>
            <person name="Bilyk K.T."/>
            <person name="Yoon V."/>
            <person name="Hune M."/>
            <person name="Gregory S."/>
            <person name="Cheng C.H.C."/>
            <person name="Catchen J.M."/>
        </authorList>
    </citation>
    <scope>NUCLEOTIDE SEQUENCE [LARGE SCALE GENOMIC DNA]</scope>
    <source>
        <strain evidence="2">JC2023a</strain>
    </source>
</reference>
<name>A0AAN8BJ45_9TELE</name>
<evidence type="ECO:0000313" key="2">
    <source>
        <dbReference type="EMBL" id="KAK5886196.1"/>
    </source>
</evidence>
<protein>
    <submittedName>
        <fullName evidence="2">Uncharacterized protein</fullName>
    </submittedName>
</protein>
<feature type="compositionally biased region" description="Basic and acidic residues" evidence="1">
    <location>
        <begin position="53"/>
        <end position="67"/>
    </location>
</feature>
<feature type="region of interest" description="Disordered" evidence="1">
    <location>
        <begin position="48"/>
        <end position="67"/>
    </location>
</feature>
<keyword evidence="3" id="KW-1185">Reference proteome</keyword>
<proteinExistence type="predicted"/>
<evidence type="ECO:0000313" key="3">
    <source>
        <dbReference type="Proteomes" id="UP001335648"/>
    </source>
</evidence>
<dbReference type="AlphaFoldDB" id="A0AAN8BJ45"/>
<dbReference type="EMBL" id="JAULUE010002059">
    <property type="protein sequence ID" value="KAK5886196.1"/>
    <property type="molecule type" value="Genomic_DNA"/>
</dbReference>
<comment type="caution">
    <text evidence="2">The sequence shown here is derived from an EMBL/GenBank/DDBJ whole genome shotgun (WGS) entry which is preliminary data.</text>
</comment>